<dbReference type="Pfam" id="PF01839">
    <property type="entry name" value="FG-GAP"/>
    <property type="match status" value="5"/>
</dbReference>
<evidence type="ECO:0000256" key="3">
    <source>
        <dbReference type="ARBA" id="ARBA00023180"/>
    </source>
</evidence>
<dbReference type="InterPro" id="IPR013517">
    <property type="entry name" value="FG-GAP"/>
</dbReference>
<dbReference type="Proteomes" id="UP000317691">
    <property type="component" value="Unassembled WGS sequence"/>
</dbReference>
<dbReference type="Gene3D" id="2.60.40.4070">
    <property type="match status" value="1"/>
</dbReference>
<dbReference type="GO" id="GO:0007160">
    <property type="term" value="P:cell-matrix adhesion"/>
    <property type="evidence" value="ECO:0007669"/>
    <property type="project" value="TreeGrafter"/>
</dbReference>
<evidence type="ECO:0000313" key="6">
    <source>
        <dbReference type="EMBL" id="TMQ66073.1"/>
    </source>
</evidence>
<dbReference type="InterPro" id="IPR028994">
    <property type="entry name" value="Integrin_alpha_N"/>
</dbReference>
<reference evidence="6 7" key="1">
    <citation type="journal article" date="2019" name="Nat. Microbiol.">
        <title>Mediterranean grassland soil C-N compound turnover is dependent on rainfall and depth, and is mediated by genomically divergent microorganisms.</title>
        <authorList>
            <person name="Diamond S."/>
            <person name="Andeer P.F."/>
            <person name="Li Z."/>
            <person name="Crits-Christoph A."/>
            <person name="Burstein D."/>
            <person name="Anantharaman K."/>
            <person name="Lane K.R."/>
            <person name="Thomas B.C."/>
            <person name="Pan C."/>
            <person name="Northen T.R."/>
            <person name="Banfield J.F."/>
        </authorList>
    </citation>
    <scope>NUCLEOTIDE SEQUENCE [LARGE SCALE GENOMIC DNA]</scope>
    <source>
        <strain evidence="6">WS_9</strain>
    </source>
</reference>
<keyword evidence="3" id="KW-0325">Glycoprotein</keyword>
<dbReference type="AlphaFoldDB" id="A0A538TR10"/>
<gene>
    <name evidence="6" type="ORF">E6K79_04225</name>
</gene>
<dbReference type="GO" id="GO:0007229">
    <property type="term" value="P:integrin-mediated signaling pathway"/>
    <property type="evidence" value="ECO:0007669"/>
    <property type="project" value="TreeGrafter"/>
</dbReference>
<dbReference type="EMBL" id="VBOZ01000010">
    <property type="protein sequence ID" value="TMQ66073.1"/>
    <property type="molecule type" value="Genomic_DNA"/>
</dbReference>
<dbReference type="SUPFAM" id="SSF69318">
    <property type="entry name" value="Integrin alpha N-terminal domain"/>
    <property type="match status" value="2"/>
</dbReference>
<dbReference type="GO" id="GO:0005178">
    <property type="term" value="F:integrin binding"/>
    <property type="evidence" value="ECO:0007669"/>
    <property type="project" value="TreeGrafter"/>
</dbReference>
<feature type="signal peptide" evidence="4">
    <location>
        <begin position="1"/>
        <end position="23"/>
    </location>
</feature>
<feature type="domain" description="FlgD/Vpr Ig-like" evidence="5">
    <location>
        <begin position="604"/>
        <end position="665"/>
    </location>
</feature>
<dbReference type="InterPro" id="IPR013519">
    <property type="entry name" value="Int_alpha_beta-p"/>
</dbReference>
<evidence type="ECO:0000259" key="5">
    <source>
        <dbReference type="Pfam" id="PF13860"/>
    </source>
</evidence>
<dbReference type="Pfam" id="PF13860">
    <property type="entry name" value="FlgD_ig"/>
    <property type="match status" value="1"/>
</dbReference>
<dbReference type="GO" id="GO:0033627">
    <property type="term" value="P:cell adhesion mediated by integrin"/>
    <property type="evidence" value="ECO:0007669"/>
    <property type="project" value="TreeGrafter"/>
</dbReference>
<proteinExistence type="predicted"/>
<dbReference type="InterPro" id="IPR000413">
    <property type="entry name" value="Integrin_alpha"/>
</dbReference>
<dbReference type="SMART" id="SM00191">
    <property type="entry name" value="Int_alpha"/>
    <property type="match status" value="7"/>
</dbReference>
<dbReference type="PANTHER" id="PTHR23220:SF122">
    <property type="entry name" value="INTEGRIN ALPHA-PS1"/>
    <property type="match status" value="1"/>
</dbReference>
<name>A0A538TR10_UNCEI</name>
<dbReference type="Gene3D" id="2.130.10.130">
    <property type="entry name" value="Integrin alpha, N-terminal"/>
    <property type="match status" value="4"/>
</dbReference>
<evidence type="ECO:0000256" key="4">
    <source>
        <dbReference type="SAM" id="SignalP"/>
    </source>
</evidence>
<dbReference type="GO" id="GO:0098609">
    <property type="term" value="P:cell-cell adhesion"/>
    <property type="evidence" value="ECO:0007669"/>
    <property type="project" value="TreeGrafter"/>
</dbReference>
<keyword evidence="2" id="KW-0677">Repeat</keyword>
<feature type="chain" id="PRO_5022145613" description="FlgD/Vpr Ig-like domain-containing protein" evidence="4">
    <location>
        <begin position="24"/>
        <end position="679"/>
    </location>
</feature>
<organism evidence="6 7">
    <name type="scientific">Eiseniibacteriota bacterium</name>
    <dbReference type="NCBI Taxonomy" id="2212470"/>
    <lineage>
        <taxon>Bacteria</taxon>
        <taxon>Candidatus Eiseniibacteriota</taxon>
    </lineage>
</organism>
<evidence type="ECO:0000313" key="7">
    <source>
        <dbReference type="Proteomes" id="UP000317691"/>
    </source>
</evidence>
<comment type="caution">
    <text evidence="6">The sequence shown here is derived from an EMBL/GenBank/DDBJ whole genome shotgun (WGS) entry which is preliminary data.</text>
</comment>
<keyword evidence="1 4" id="KW-0732">Signal</keyword>
<dbReference type="PANTHER" id="PTHR23220">
    <property type="entry name" value="INTEGRIN ALPHA"/>
    <property type="match status" value="1"/>
</dbReference>
<dbReference type="PROSITE" id="PS51470">
    <property type="entry name" value="FG_GAP"/>
    <property type="match status" value="3"/>
</dbReference>
<dbReference type="GO" id="GO:0009897">
    <property type="term" value="C:external side of plasma membrane"/>
    <property type="evidence" value="ECO:0007669"/>
    <property type="project" value="TreeGrafter"/>
</dbReference>
<evidence type="ECO:0000256" key="2">
    <source>
        <dbReference type="ARBA" id="ARBA00022737"/>
    </source>
</evidence>
<dbReference type="GO" id="GO:0008305">
    <property type="term" value="C:integrin complex"/>
    <property type="evidence" value="ECO:0007669"/>
    <property type="project" value="InterPro"/>
</dbReference>
<dbReference type="PRINTS" id="PR01185">
    <property type="entry name" value="INTEGRINA"/>
</dbReference>
<protein>
    <recommendedName>
        <fullName evidence="5">FlgD/Vpr Ig-like domain-containing protein</fullName>
    </recommendedName>
</protein>
<dbReference type="InterPro" id="IPR025965">
    <property type="entry name" value="FlgD/Vpr_Ig-like"/>
</dbReference>
<sequence length="679" mass="69551">MSLINRGVLVFFLCTVLVPAARAADPTQLYEKEGDGSFDFFSQSIAGLGDLNGDGHADFAVGTPYGNTATGGFAGYVVVYSGATGEALYRIEGQTGTEYRGWVRGLGDVNGDGTPDFGIGASAAIVDVNVAFFNPTEQGSIKVYSGRTGLPLYEILGSDPMKDFGRAFAGIGDVNGDGEGDIVVGTAFVTIGSLAEAGAIQIFSGADGSLIRRIDGNEVEEHFGLSVAGTGDLDRDGASDIVVGAPGPFGGSHNGTVIVCSGATGAEIYRIRGEAPSDRLGWSVNGAGDIDGDGIPDFIAGAVEGTLGIGVQQGMVKVFSGATGAAIYRLGGVSSYDRFGASVAGAGDVDGDGRDDFIVGAPLAKPPSNPYSYYGAAYVYSGRTGSILFDLAPPAWEIYSTGTSVASAGDVNGDGRADVLIAAPFYPSYFAPIPGEELISNGYAWVYALPAPVIAVYVDVRPGECLNDLNLASRGKLPVALLGGDGFDPARVDPGSIRLNGIAPVRGAITTKDVAAANPSGAEECRCNTLPPDGFLDRVFWFDVPALAATLQAPGTGPNAVLTLTGTTIGGARVTGADCVRVGRGGIRDLASIRGNGSAAGEFLLDYRVPVEGASVRITIYSVSGRRVAELRNGVEAGGEHTVGWDGRDLRGARAAAGIYFVKTEVAAELDVSKVTILH</sequence>
<evidence type="ECO:0000256" key="1">
    <source>
        <dbReference type="ARBA" id="ARBA00022729"/>
    </source>
</evidence>
<accession>A0A538TR10</accession>